<evidence type="ECO:0000256" key="2">
    <source>
        <dbReference type="ARBA" id="ARBA00023125"/>
    </source>
</evidence>
<dbReference type="InterPro" id="IPR005471">
    <property type="entry name" value="Tscrpt_reg_IclR_N"/>
</dbReference>
<keyword evidence="2" id="KW-0238">DNA-binding</keyword>
<accession>A0ABP4XJK6</accession>
<evidence type="ECO:0000259" key="5">
    <source>
        <dbReference type="PROSITE" id="PS51077"/>
    </source>
</evidence>
<dbReference type="Pfam" id="PF09339">
    <property type="entry name" value="HTH_IclR"/>
    <property type="match status" value="1"/>
</dbReference>
<keyword evidence="8" id="KW-1185">Reference proteome</keyword>
<dbReference type="InterPro" id="IPR050707">
    <property type="entry name" value="HTH_MetabolicPath_Reg"/>
</dbReference>
<evidence type="ECO:0000313" key="8">
    <source>
        <dbReference type="Proteomes" id="UP001500851"/>
    </source>
</evidence>
<dbReference type="PANTHER" id="PTHR30136:SF24">
    <property type="entry name" value="HTH-TYPE TRANSCRIPTIONAL REPRESSOR ALLR"/>
    <property type="match status" value="1"/>
</dbReference>
<dbReference type="InterPro" id="IPR014757">
    <property type="entry name" value="Tscrpt_reg_IclR_C"/>
</dbReference>
<dbReference type="InterPro" id="IPR029016">
    <property type="entry name" value="GAF-like_dom_sf"/>
</dbReference>
<reference evidence="8" key="1">
    <citation type="journal article" date="2019" name="Int. J. Syst. Evol. Microbiol.">
        <title>The Global Catalogue of Microorganisms (GCM) 10K type strain sequencing project: providing services to taxonomists for standard genome sequencing and annotation.</title>
        <authorList>
            <consortium name="The Broad Institute Genomics Platform"/>
            <consortium name="The Broad Institute Genome Sequencing Center for Infectious Disease"/>
            <person name="Wu L."/>
            <person name="Ma J."/>
        </authorList>
    </citation>
    <scope>NUCLEOTIDE SEQUENCE [LARGE SCALE GENOMIC DNA]</scope>
    <source>
        <strain evidence="8">JCM 14736</strain>
    </source>
</reference>
<feature type="domain" description="IclR-ED" evidence="6">
    <location>
        <begin position="104"/>
        <end position="267"/>
    </location>
</feature>
<dbReference type="SUPFAM" id="SSF55781">
    <property type="entry name" value="GAF domain-like"/>
    <property type="match status" value="1"/>
</dbReference>
<dbReference type="InterPro" id="IPR036388">
    <property type="entry name" value="WH-like_DNA-bd_sf"/>
</dbReference>
<evidence type="ECO:0000259" key="6">
    <source>
        <dbReference type="PROSITE" id="PS51078"/>
    </source>
</evidence>
<dbReference type="PROSITE" id="PS51078">
    <property type="entry name" value="ICLR_ED"/>
    <property type="match status" value="1"/>
</dbReference>
<dbReference type="PANTHER" id="PTHR30136">
    <property type="entry name" value="HELIX-TURN-HELIX TRANSCRIPTIONAL REGULATOR, ICLR FAMILY"/>
    <property type="match status" value="1"/>
</dbReference>
<proteinExistence type="predicted"/>
<evidence type="ECO:0000256" key="1">
    <source>
        <dbReference type="ARBA" id="ARBA00023015"/>
    </source>
</evidence>
<keyword evidence="1" id="KW-0805">Transcription regulation</keyword>
<sequence length="267" mass="28044">MSEAARAQRAREPAVRPAGPVRIRHNGRMVSPAETPAGTAGSQTLDRGLRALEALADAERPMSISELADALGVHRSNAYRILRTLEEHRFVLRDDAGLIRLGPRLAALGRGAASTLHSAALPELTELANTVGMTAFVTVLDGTEVITLVSVEPRRSHATVAQRPGTRHPATAGAPGHAIEASLSPAERVAVFGEVPLSEGAEQCQIDGYALSHDEVIRGLTSIAVPLRLEGEPPAALAVVHIGVPDDLAELGLEMRRAAARIVRAAG</sequence>
<name>A0ABP4XJK6_9MICO</name>
<feature type="region of interest" description="Disordered" evidence="4">
    <location>
        <begin position="157"/>
        <end position="176"/>
    </location>
</feature>
<dbReference type="InterPro" id="IPR011991">
    <property type="entry name" value="ArsR-like_HTH"/>
</dbReference>
<protein>
    <submittedName>
        <fullName evidence="7">IclR family transcriptional regulator</fullName>
    </submittedName>
</protein>
<evidence type="ECO:0000313" key="7">
    <source>
        <dbReference type="EMBL" id="GAA1785451.1"/>
    </source>
</evidence>
<dbReference type="Gene3D" id="3.30.450.40">
    <property type="match status" value="1"/>
</dbReference>
<dbReference type="CDD" id="cd00090">
    <property type="entry name" value="HTH_ARSR"/>
    <property type="match status" value="1"/>
</dbReference>
<dbReference type="InterPro" id="IPR036390">
    <property type="entry name" value="WH_DNA-bd_sf"/>
</dbReference>
<dbReference type="Gene3D" id="1.10.10.10">
    <property type="entry name" value="Winged helix-like DNA-binding domain superfamily/Winged helix DNA-binding domain"/>
    <property type="match status" value="1"/>
</dbReference>
<dbReference type="Proteomes" id="UP001500851">
    <property type="component" value="Unassembled WGS sequence"/>
</dbReference>
<evidence type="ECO:0000256" key="4">
    <source>
        <dbReference type="SAM" id="MobiDB-lite"/>
    </source>
</evidence>
<feature type="domain" description="HTH iclR-type" evidence="5">
    <location>
        <begin position="42"/>
        <end position="103"/>
    </location>
</feature>
<dbReference type="SMART" id="SM00346">
    <property type="entry name" value="HTH_ICLR"/>
    <property type="match status" value="1"/>
</dbReference>
<dbReference type="PROSITE" id="PS51077">
    <property type="entry name" value="HTH_ICLR"/>
    <property type="match status" value="1"/>
</dbReference>
<dbReference type="Pfam" id="PF01614">
    <property type="entry name" value="IclR_C"/>
    <property type="match status" value="1"/>
</dbReference>
<evidence type="ECO:0000256" key="3">
    <source>
        <dbReference type="ARBA" id="ARBA00023163"/>
    </source>
</evidence>
<dbReference type="SUPFAM" id="SSF46785">
    <property type="entry name" value="Winged helix' DNA-binding domain"/>
    <property type="match status" value="1"/>
</dbReference>
<organism evidence="7 8">
    <name type="scientific">Leucobacter iarius</name>
    <dbReference type="NCBI Taxonomy" id="333963"/>
    <lineage>
        <taxon>Bacteria</taxon>
        <taxon>Bacillati</taxon>
        <taxon>Actinomycetota</taxon>
        <taxon>Actinomycetes</taxon>
        <taxon>Micrococcales</taxon>
        <taxon>Microbacteriaceae</taxon>
        <taxon>Leucobacter</taxon>
    </lineage>
</organism>
<comment type="caution">
    <text evidence="7">The sequence shown here is derived from an EMBL/GenBank/DDBJ whole genome shotgun (WGS) entry which is preliminary data.</text>
</comment>
<dbReference type="EMBL" id="BAAAOB010000001">
    <property type="protein sequence ID" value="GAA1785451.1"/>
    <property type="molecule type" value="Genomic_DNA"/>
</dbReference>
<gene>
    <name evidence="7" type="ORF">GCM10009768_12930</name>
</gene>
<keyword evidence="3" id="KW-0804">Transcription</keyword>